<proteinExistence type="predicted"/>
<evidence type="ECO:0000313" key="2">
    <source>
        <dbReference type="EMBL" id="CAB1417399.1"/>
    </source>
</evidence>
<keyword evidence="1" id="KW-0472">Membrane</keyword>
<dbReference type="EMBL" id="CADEAL010000263">
    <property type="protein sequence ID" value="CAB1417399.1"/>
    <property type="molecule type" value="Genomic_DNA"/>
</dbReference>
<gene>
    <name evidence="2" type="ORF">PLEPLA_LOCUS5201</name>
</gene>
<dbReference type="AlphaFoldDB" id="A0A9N7TRR9"/>
<reference evidence="2" key="1">
    <citation type="submission" date="2020-03" db="EMBL/GenBank/DDBJ databases">
        <authorList>
            <person name="Weist P."/>
        </authorList>
    </citation>
    <scope>NUCLEOTIDE SEQUENCE</scope>
</reference>
<evidence type="ECO:0000256" key="1">
    <source>
        <dbReference type="SAM" id="Phobius"/>
    </source>
</evidence>
<evidence type="ECO:0000313" key="3">
    <source>
        <dbReference type="Proteomes" id="UP001153269"/>
    </source>
</evidence>
<keyword evidence="1" id="KW-0812">Transmembrane</keyword>
<keyword evidence="1" id="KW-1133">Transmembrane helix</keyword>
<keyword evidence="3" id="KW-1185">Reference proteome</keyword>
<name>A0A9N7TRR9_PLEPL</name>
<protein>
    <submittedName>
        <fullName evidence="2">Uncharacterized protein</fullName>
    </submittedName>
</protein>
<comment type="caution">
    <text evidence="2">The sequence shown here is derived from an EMBL/GenBank/DDBJ whole genome shotgun (WGS) entry which is preliminary data.</text>
</comment>
<dbReference type="Proteomes" id="UP001153269">
    <property type="component" value="Unassembled WGS sequence"/>
</dbReference>
<organism evidence="2 3">
    <name type="scientific">Pleuronectes platessa</name>
    <name type="common">European plaice</name>
    <dbReference type="NCBI Taxonomy" id="8262"/>
    <lineage>
        <taxon>Eukaryota</taxon>
        <taxon>Metazoa</taxon>
        <taxon>Chordata</taxon>
        <taxon>Craniata</taxon>
        <taxon>Vertebrata</taxon>
        <taxon>Euteleostomi</taxon>
        <taxon>Actinopterygii</taxon>
        <taxon>Neopterygii</taxon>
        <taxon>Teleostei</taxon>
        <taxon>Neoteleostei</taxon>
        <taxon>Acanthomorphata</taxon>
        <taxon>Carangaria</taxon>
        <taxon>Pleuronectiformes</taxon>
        <taxon>Pleuronectoidei</taxon>
        <taxon>Pleuronectidae</taxon>
        <taxon>Pleuronectes</taxon>
    </lineage>
</organism>
<sequence>MACRDGGVLRLHLVMRPGQQVDGSLAAGRLTEARLQEGGRHHFGQMVVKTMMMKGMVVMMKMEVAGLVHIVMLITQVVLREEPRGEVKGAARGEESELMVTRGRF</sequence>
<accession>A0A9N7TRR9</accession>
<feature type="transmembrane region" description="Helical" evidence="1">
    <location>
        <begin position="58"/>
        <end position="79"/>
    </location>
</feature>